<dbReference type="EMBL" id="FRCA01000001">
    <property type="protein sequence ID" value="SHL31623.1"/>
    <property type="molecule type" value="Genomic_DNA"/>
</dbReference>
<evidence type="ECO:0000313" key="3">
    <source>
        <dbReference type="Proteomes" id="UP000184123"/>
    </source>
</evidence>
<proteinExistence type="predicted"/>
<dbReference type="PANTHER" id="PTHR11102">
    <property type="entry name" value="SEL-1-LIKE PROTEIN"/>
    <property type="match status" value="1"/>
</dbReference>
<dbReference type="PANTHER" id="PTHR11102:SF160">
    <property type="entry name" value="ERAD-ASSOCIATED E3 UBIQUITIN-PROTEIN LIGASE COMPONENT HRD3"/>
    <property type="match status" value="1"/>
</dbReference>
<dbReference type="InterPro" id="IPR006597">
    <property type="entry name" value="Sel1-like"/>
</dbReference>
<organism evidence="2 3">
    <name type="scientific">Halomonas cupida</name>
    <dbReference type="NCBI Taxonomy" id="44933"/>
    <lineage>
        <taxon>Bacteria</taxon>
        <taxon>Pseudomonadati</taxon>
        <taxon>Pseudomonadota</taxon>
        <taxon>Gammaproteobacteria</taxon>
        <taxon>Oceanospirillales</taxon>
        <taxon>Halomonadaceae</taxon>
        <taxon>Halomonas</taxon>
    </lineage>
</organism>
<dbReference type="EMBL" id="BJXU01000022">
    <property type="protein sequence ID" value="GEN22717.1"/>
    <property type="molecule type" value="Genomic_DNA"/>
</dbReference>
<dbReference type="InterPro" id="IPR050767">
    <property type="entry name" value="Sel1_AlgK"/>
</dbReference>
<accession>A0A1M6ZMP8</accession>
<protein>
    <recommendedName>
        <fullName evidence="5">Sel1 repeat-containing protein</fullName>
    </recommendedName>
</protein>
<reference evidence="1 4" key="2">
    <citation type="submission" date="2019-07" db="EMBL/GenBank/DDBJ databases">
        <title>Whole genome shotgun sequence of Halomonas cupida NBRC 102219.</title>
        <authorList>
            <person name="Hosoyama A."/>
            <person name="Uohara A."/>
            <person name="Ohji S."/>
            <person name="Ichikawa N."/>
        </authorList>
    </citation>
    <scope>NUCLEOTIDE SEQUENCE [LARGE SCALE GENOMIC DNA]</scope>
    <source>
        <strain evidence="1 4">NBRC 102219</strain>
    </source>
</reference>
<dbReference type="Proteomes" id="UP000184123">
    <property type="component" value="Unassembled WGS sequence"/>
</dbReference>
<dbReference type="Gene3D" id="1.25.40.10">
    <property type="entry name" value="Tetratricopeptide repeat domain"/>
    <property type="match status" value="1"/>
</dbReference>
<dbReference type="STRING" id="44933.SAMN05660971_00173"/>
<evidence type="ECO:0000313" key="4">
    <source>
        <dbReference type="Proteomes" id="UP000321726"/>
    </source>
</evidence>
<name>A0A1M6ZMP8_9GAMM</name>
<evidence type="ECO:0000313" key="1">
    <source>
        <dbReference type="EMBL" id="GEN22717.1"/>
    </source>
</evidence>
<evidence type="ECO:0000313" key="2">
    <source>
        <dbReference type="EMBL" id="SHL31623.1"/>
    </source>
</evidence>
<dbReference type="SMART" id="SM00671">
    <property type="entry name" value="SEL1"/>
    <property type="match status" value="5"/>
</dbReference>
<dbReference type="RefSeq" id="WP_073433143.1">
    <property type="nucleotide sequence ID" value="NZ_BJXU01000022.1"/>
</dbReference>
<dbReference type="SUPFAM" id="SSF81901">
    <property type="entry name" value="HCP-like"/>
    <property type="match status" value="1"/>
</dbReference>
<sequence length="310" mass="35006">MMVVFSFPKLLVFMLLMMFLVSGCKGEDEASAKESGAVEFVGMEVDGRVYNPDPYASLYGDVYGDSPIDSVVDDLRDNDPYATYLMGVLYYNDYPEYGIKRDLEKGRELLEEAWRMGVIDAGYSLYEVYGSGNGVGESRSVALEYLISSAEMGYVKSQVALAEDYFGRGENDYLETDYRLSKEWYEKAAELGDKESGVALAKIYYEGYGVPVNYNAAFEWMKRAENMPYGSATFGFGTLAKCYEEGIGTTISLVQAYKYYDLRGTAGIPDKERLSEQMTPEQIQEAIRLSGEWQREHNISMPNSEGYQYR</sequence>
<dbReference type="Proteomes" id="UP000321726">
    <property type="component" value="Unassembled WGS sequence"/>
</dbReference>
<dbReference type="OrthoDB" id="6120455at2"/>
<reference evidence="2 3" key="1">
    <citation type="submission" date="2016-11" db="EMBL/GenBank/DDBJ databases">
        <authorList>
            <person name="Jaros S."/>
            <person name="Januszkiewicz K."/>
            <person name="Wedrychowicz H."/>
        </authorList>
    </citation>
    <scope>NUCLEOTIDE SEQUENCE [LARGE SCALE GENOMIC DNA]</scope>
    <source>
        <strain evidence="2 3">DSM 4740</strain>
    </source>
</reference>
<evidence type="ECO:0008006" key="5">
    <source>
        <dbReference type="Google" id="ProtNLM"/>
    </source>
</evidence>
<dbReference type="InterPro" id="IPR011990">
    <property type="entry name" value="TPR-like_helical_dom_sf"/>
</dbReference>
<gene>
    <name evidence="1" type="ORF">HCU01_06660</name>
    <name evidence="2" type="ORF">SAMN05660971_00173</name>
</gene>
<dbReference type="AlphaFoldDB" id="A0A1M6ZMP8"/>
<keyword evidence="4" id="KW-1185">Reference proteome</keyword>
<dbReference type="Pfam" id="PF08238">
    <property type="entry name" value="Sel1"/>
    <property type="match status" value="5"/>
</dbReference>